<dbReference type="AlphaFoldDB" id="A0A0R1TCZ7"/>
<dbReference type="Proteomes" id="UP000051048">
    <property type="component" value="Unassembled WGS sequence"/>
</dbReference>
<evidence type="ECO:0000259" key="2">
    <source>
        <dbReference type="PROSITE" id="PS50943"/>
    </source>
</evidence>
<evidence type="ECO:0000313" key="3">
    <source>
        <dbReference type="EMBL" id="KRL76642.1"/>
    </source>
</evidence>
<dbReference type="EMBL" id="AZFH01000198">
    <property type="protein sequence ID" value="KRL76642.1"/>
    <property type="molecule type" value="Genomic_DNA"/>
</dbReference>
<dbReference type="Gene3D" id="1.10.260.40">
    <property type="entry name" value="lambda repressor-like DNA-binding domains"/>
    <property type="match status" value="1"/>
</dbReference>
<dbReference type="CDD" id="cd00093">
    <property type="entry name" value="HTH_XRE"/>
    <property type="match status" value="1"/>
</dbReference>
<dbReference type="InterPro" id="IPR010982">
    <property type="entry name" value="Lambda_DNA-bd_dom_sf"/>
</dbReference>
<dbReference type="InterPro" id="IPR001387">
    <property type="entry name" value="Cro/C1-type_HTH"/>
</dbReference>
<keyword evidence="1" id="KW-0238">DNA-binding</keyword>
<feature type="domain" description="HTH cro/C1-type" evidence="2">
    <location>
        <begin position="1"/>
        <end position="41"/>
    </location>
</feature>
<dbReference type="Pfam" id="PF01381">
    <property type="entry name" value="HTH_3"/>
    <property type="match status" value="1"/>
</dbReference>
<dbReference type="GO" id="GO:0003677">
    <property type="term" value="F:DNA binding"/>
    <property type="evidence" value="ECO:0007669"/>
    <property type="project" value="UniProtKB-KW"/>
</dbReference>
<organism evidence="3 4">
    <name type="scientific">Ligilactobacillus equi DSM 15833 = JCM 10991</name>
    <dbReference type="NCBI Taxonomy" id="1423740"/>
    <lineage>
        <taxon>Bacteria</taxon>
        <taxon>Bacillati</taxon>
        <taxon>Bacillota</taxon>
        <taxon>Bacilli</taxon>
        <taxon>Lactobacillales</taxon>
        <taxon>Lactobacillaceae</taxon>
        <taxon>Ligilactobacillus</taxon>
    </lineage>
</organism>
<reference evidence="3 4" key="1">
    <citation type="journal article" date="2015" name="Genome Announc.">
        <title>Expanding the biotechnology potential of lactobacilli through comparative genomics of 213 strains and associated genera.</title>
        <authorList>
            <person name="Sun Z."/>
            <person name="Harris H.M."/>
            <person name="McCann A."/>
            <person name="Guo C."/>
            <person name="Argimon S."/>
            <person name="Zhang W."/>
            <person name="Yang X."/>
            <person name="Jeffery I.B."/>
            <person name="Cooney J.C."/>
            <person name="Kagawa T.F."/>
            <person name="Liu W."/>
            <person name="Song Y."/>
            <person name="Salvetti E."/>
            <person name="Wrobel A."/>
            <person name="Rasinkangas P."/>
            <person name="Parkhill J."/>
            <person name="Rea M.C."/>
            <person name="O'Sullivan O."/>
            <person name="Ritari J."/>
            <person name="Douillard F.P."/>
            <person name="Paul Ross R."/>
            <person name="Yang R."/>
            <person name="Briner A.E."/>
            <person name="Felis G.E."/>
            <person name="de Vos W.M."/>
            <person name="Barrangou R."/>
            <person name="Klaenhammer T.R."/>
            <person name="Caufield P.W."/>
            <person name="Cui Y."/>
            <person name="Zhang H."/>
            <person name="O'Toole P.W."/>
        </authorList>
    </citation>
    <scope>NUCLEOTIDE SEQUENCE [LARGE SCALE GENOMIC DNA]</scope>
    <source>
        <strain evidence="3 4">DSM 15833</strain>
    </source>
</reference>
<dbReference type="PANTHER" id="PTHR46558:SF14">
    <property type="entry name" value="HTH-TYPE TRANSCRIPTIONAL REGULATOR ANSR"/>
    <property type="match status" value="1"/>
</dbReference>
<dbReference type="SUPFAM" id="SSF47413">
    <property type="entry name" value="lambda repressor-like DNA-binding domains"/>
    <property type="match status" value="1"/>
</dbReference>
<name>A0A0R1TCZ7_9LACO</name>
<proteinExistence type="predicted"/>
<dbReference type="PANTHER" id="PTHR46558">
    <property type="entry name" value="TRACRIPTIONAL REGULATORY PROTEIN-RELATED-RELATED"/>
    <property type="match status" value="1"/>
</dbReference>
<dbReference type="PROSITE" id="PS50943">
    <property type="entry name" value="HTH_CROC1"/>
    <property type="match status" value="1"/>
</dbReference>
<comment type="caution">
    <text evidence="3">The sequence shown here is derived from an EMBL/GenBank/DDBJ whole genome shotgun (WGS) entry which is preliminary data.</text>
</comment>
<protein>
    <recommendedName>
        <fullName evidence="2">HTH cro/C1-type domain-containing protein</fullName>
    </recommendedName>
</protein>
<dbReference type="STRING" id="1423740.FC36_GL001885"/>
<dbReference type="PATRIC" id="fig|1423740.3.peg.2041"/>
<sequence length="88" mass="10211">MAEKLGIKMQTYANYEYGRRQPDFDILSKLAGLYEVTTDYLLGRDGKEENVPKIDKHAKLIAAHIDDDVSEEQMKQITDFIDFLKNKK</sequence>
<accession>A0A0R1TCZ7</accession>
<gene>
    <name evidence="3" type="ORF">FC36_GL001885</name>
</gene>
<evidence type="ECO:0000256" key="1">
    <source>
        <dbReference type="ARBA" id="ARBA00023125"/>
    </source>
</evidence>
<evidence type="ECO:0000313" key="4">
    <source>
        <dbReference type="Proteomes" id="UP000051048"/>
    </source>
</evidence>